<dbReference type="PRINTS" id="PR00301">
    <property type="entry name" value="HEATSHOCK70"/>
</dbReference>
<evidence type="ECO:0000256" key="9">
    <source>
        <dbReference type="SAM" id="MobiDB-lite"/>
    </source>
</evidence>
<keyword evidence="7" id="KW-0346">Stress response</keyword>
<feature type="chain" id="PRO_5041932918" description="Heat shock protein 70" evidence="10">
    <location>
        <begin position="16"/>
        <end position="427"/>
    </location>
</feature>
<dbReference type="InterPro" id="IPR043129">
    <property type="entry name" value="ATPase_NBD"/>
</dbReference>
<comment type="subcellular location">
    <subcellularLocation>
        <location evidence="1">Endoplasmic reticulum lumen</location>
    </subcellularLocation>
</comment>
<dbReference type="SUPFAM" id="SSF53067">
    <property type="entry name" value="Actin-like ATPase domain"/>
    <property type="match status" value="2"/>
</dbReference>
<keyword evidence="8" id="KW-0175">Coiled coil</keyword>
<dbReference type="PROSITE" id="PS01036">
    <property type="entry name" value="HSP70_3"/>
    <property type="match status" value="1"/>
</dbReference>
<evidence type="ECO:0000256" key="5">
    <source>
        <dbReference type="ARBA" id="ARBA00022824"/>
    </source>
</evidence>
<comment type="similarity">
    <text evidence="2">Belongs to the heat shock protein 70 family.</text>
</comment>
<dbReference type="FunFam" id="3.90.640.10:FF:000153">
    <property type="entry name" value="Endoplasmic reticulum chaperone BiP"/>
    <property type="match status" value="1"/>
</dbReference>
<keyword evidence="4" id="KW-0547">Nucleotide-binding</keyword>
<comment type="caution">
    <text evidence="11">The sequence shown here is derived from an EMBL/GenBank/DDBJ whole genome shotgun (WGS) entry which is preliminary data.</text>
</comment>
<dbReference type="AlphaFoldDB" id="A0AAE1FRP2"/>
<organism evidence="11 12">
    <name type="scientific">Petrolisthes cinctipes</name>
    <name type="common">Flat porcelain crab</name>
    <dbReference type="NCBI Taxonomy" id="88211"/>
    <lineage>
        <taxon>Eukaryota</taxon>
        <taxon>Metazoa</taxon>
        <taxon>Ecdysozoa</taxon>
        <taxon>Arthropoda</taxon>
        <taxon>Crustacea</taxon>
        <taxon>Multicrustacea</taxon>
        <taxon>Malacostraca</taxon>
        <taxon>Eumalacostraca</taxon>
        <taxon>Eucarida</taxon>
        <taxon>Decapoda</taxon>
        <taxon>Pleocyemata</taxon>
        <taxon>Anomura</taxon>
        <taxon>Galatheoidea</taxon>
        <taxon>Porcellanidae</taxon>
        <taxon>Petrolisthes</taxon>
    </lineage>
</organism>
<evidence type="ECO:0000313" key="11">
    <source>
        <dbReference type="EMBL" id="KAK3879150.1"/>
    </source>
</evidence>
<dbReference type="GO" id="GO:0005524">
    <property type="term" value="F:ATP binding"/>
    <property type="evidence" value="ECO:0007669"/>
    <property type="project" value="UniProtKB-KW"/>
</dbReference>
<evidence type="ECO:0008006" key="13">
    <source>
        <dbReference type="Google" id="ProtNLM"/>
    </source>
</evidence>
<feature type="region of interest" description="Disordered" evidence="9">
    <location>
        <begin position="402"/>
        <end position="427"/>
    </location>
</feature>
<dbReference type="Gene3D" id="3.30.420.40">
    <property type="match status" value="2"/>
</dbReference>
<proteinExistence type="inferred from homology"/>
<evidence type="ECO:0000256" key="1">
    <source>
        <dbReference type="ARBA" id="ARBA00004319"/>
    </source>
</evidence>
<evidence type="ECO:0000256" key="3">
    <source>
        <dbReference type="ARBA" id="ARBA00022729"/>
    </source>
</evidence>
<protein>
    <recommendedName>
        <fullName evidence="13">Heat shock protein 70</fullName>
    </recommendedName>
</protein>
<feature type="signal peptide" evidence="10">
    <location>
        <begin position="1"/>
        <end position="15"/>
    </location>
</feature>
<reference evidence="11" key="1">
    <citation type="submission" date="2023-10" db="EMBL/GenBank/DDBJ databases">
        <title>Genome assemblies of two species of porcelain crab, Petrolisthes cinctipes and Petrolisthes manimaculis (Anomura: Porcellanidae).</title>
        <authorList>
            <person name="Angst P."/>
        </authorList>
    </citation>
    <scope>NUCLEOTIDE SEQUENCE</scope>
    <source>
        <strain evidence="11">PB745_01</strain>
        <tissue evidence="11">Gill</tissue>
    </source>
</reference>
<evidence type="ECO:0000256" key="8">
    <source>
        <dbReference type="SAM" id="Coils"/>
    </source>
</evidence>
<keyword evidence="6" id="KW-0067">ATP-binding</keyword>
<dbReference type="InterPro" id="IPR042050">
    <property type="entry name" value="BIP_NBD"/>
</dbReference>
<dbReference type="Pfam" id="PF00012">
    <property type="entry name" value="HSP70"/>
    <property type="match status" value="1"/>
</dbReference>
<evidence type="ECO:0000256" key="7">
    <source>
        <dbReference type="ARBA" id="ARBA00023016"/>
    </source>
</evidence>
<dbReference type="GO" id="GO:0140662">
    <property type="term" value="F:ATP-dependent protein folding chaperone"/>
    <property type="evidence" value="ECO:0007669"/>
    <property type="project" value="InterPro"/>
</dbReference>
<evidence type="ECO:0000313" key="12">
    <source>
        <dbReference type="Proteomes" id="UP001286313"/>
    </source>
</evidence>
<dbReference type="PANTHER" id="PTHR19375">
    <property type="entry name" value="HEAT SHOCK PROTEIN 70KDA"/>
    <property type="match status" value="1"/>
</dbReference>
<dbReference type="Gene3D" id="3.90.640.10">
    <property type="entry name" value="Actin, Chain A, domain 4"/>
    <property type="match status" value="1"/>
</dbReference>
<dbReference type="FunFam" id="3.30.420.40:FF:000720">
    <property type="entry name" value="Endoplasmic reticulum chaperone BiP"/>
    <property type="match status" value="1"/>
</dbReference>
<keyword evidence="3 10" id="KW-0732">Signal</keyword>
<dbReference type="FunFam" id="3.30.420.40:FF:000172">
    <property type="entry name" value="Heat shock 70 kDa protein"/>
    <property type="match status" value="1"/>
</dbReference>
<evidence type="ECO:0000256" key="4">
    <source>
        <dbReference type="ARBA" id="ARBA00022741"/>
    </source>
</evidence>
<sequence length="427" mass="47100">MRLLCSIQSIILVFGVGVFTDGHVQIIANDQGNRITPSYVAFTAGGERLIGDAAKSQVTTNPKNTIFDAKRLIGREWNDKSVQNDIKLFPFKVINKNNKPYFKVTTSQADKIFSPEEISAMILGKMKEVAEAYLGKNVTHAVVTVPAYFNDAQRQATKDAGTIAGLTIMRIINEPTAAAIAYGIDRKGEENTILVFDLGGGTFDVSLLSIDSGVFDVVATNGDTHLGGEDFDQRVMEYFINLYKKKKGKDITNDSTAVQKLRREVEKAKRSLSASHQVRIEIDSFYAGEDFSETLTRAKFEELNMDLFKSTLKPVEKVLEDGEIEKKHVTDIVLVGGSTRIPKIQQLIKEFFNGKDPNRGINPDEAVAYGAAVQAGVLSGVDQTNDIKKELEATVTPIITKLYQGADATPNDDDDDEEEEEEDDDEL</sequence>
<feature type="compositionally biased region" description="Acidic residues" evidence="9">
    <location>
        <begin position="410"/>
        <end position="427"/>
    </location>
</feature>
<accession>A0AAE1FRP2</accession>
<feature type="coiled-coil region" evidence="8">
    <location>
        <begin position="251"/>
        <end position="278"/>
    </location>
</feature>
<dbReference type="CDD" id="cd10241">
    <property type="entry name" value="ASKHA_NBD_HSP70_BiP"/>
    <property type="match status" value="1"/>
</dbReference>
<dbReference type="GO" id="GO:0005788">
    <property type="term" value="C:endoplasmic reticulum lumen"/>
    <property type="evidence" value="ECO:0007669"/>
    <property type="project" value="UniProtKB-SubCell"/>
</dbReference>
<gene>
    <name evidence="11" type="ORF">Pcinc_016258</name>
</gene>
<keyword evidence="12" id="KW-1185">Reference proteome</keyword>
<dbReference type="EMBL" id="JAWQEG010001487">
    <property type="protein sequence ID" value="KAK3879150.1"/>
    <property type="molecule type" value="Genomic_DNA"/>
</dbReference>
<dbReference type="Proteomes" id="UP001286313">
    <property type="component" value="Unassembled WGS sequence"/>
</dbReference>
<evidence type="ECO:0000256" key="2">
    <source>
        <dbReference type="ARBA" id="ARBA00007381"/>
    </source>
</evidence>
<name>A0AAE1FRP2_PETCI</name>
<keyword evidence="5" id="KW-0256">Endoplasmic reticulum</keyword>
<dbReference type="InterPro" id="IPR013126">
    <property type="entry name" value="Hsp_70_fam"/>
</dbReference>
<evidence type="ECO:0000256" key="6">
    <source>
        <dbReference type="ARBA" id="ARBA00022840"/>
    </source>
</evidence>
<evidence type="ECO:0000256" key="10">
    <source>
        <dbReference type="SAM" id="SignalP"/>
    </source>
</evidence>
<dbReference type="InterPro" id="IPR018181">
    <property type="entry name" value="Heat_shock_70_CS"/>
</dbReference>
<dbReference type="PROSITE" id="PS00329">
    <property type="entry name" value="HSP70_2"/>
    <property type="match status" value="1"/>
</dbReference>